<organism evidence="1 2">
    <name type="scientific">Eumeta variegata</name>
    <name type="common">Bagworm moth</name>
    <name type="synonym">Eumeta japonica</name>
    <dbReference type="NCBI Taxonomy" id="151549"/>
    <lineage>
        <taxon>Eukaryota</taxon>
        <taxon>Metazoa</taxon>
        <taxon>Ecdysozoa</taxon>
        <taxon>Arthropoda</taxon>
        <taxon>Hexapoda</taxon>
        <taxon>Insecta</taxon>
        <taxon>Pterygota</taxon>
        <taxon>Neoptera</taxon>
        <taxon>Endopterygota</taxon>
        <taxon>Lepidoptera</taxon>
        <taxon>Glossata</taxon>
        <taxon>Ditrysia</taxon>
        <taxon>Tineoidea</taxon>
        <taxon>Psychidae</taxon>
        <taxon>Oiketicinae</taxon>
        <taxon>Eumeta</taxon>
    </lineage>
</organism>
<dbReference type="OrthoDB" id="10017160at2759"/>
<gene>
    <name evidence="1" type="ORF">EVAR_11812_1</name>
</gene>
<protein>
    <recommendedName>
        <fullName evidence="3">Mos1 transposase HTH domain-containing protein</fullName>
    </recommendedName>
</protein>
<dbReference type="Proteomes" id="UP000299102">
    <property type="component" value="Unassembled WGS sequence"/>
</dbReference>
<evidence type="ECO:0000313" key="2">
    <source>
        <dbReference type="Proteomes" id="UP000299102"/>
    </source>
</evidence>
<accession>A0A4C1UPU3</accession>
<comment type="caution">
    <text evidence="1">The sequence shown here is derived from an EMBL/GenBank/DDBJ whole genome shotgun (WGS) entry which is preliminary data.</text>
</comment>
<dbReference type="AlphaFoldDB" id="A0A4C1UPU3"/>
<evidence type="ECO:0000313" key="1">
    <source>
        <dbReference type="EMBL" id="GBP28349.1"/>
    </source>
</evidence>
<reference evidence="1 2" key="1">
    <citation type="journal article" date="2019" name="Commun. Biol.">
        <title>The bagworm genome reveals a unique fibroin gene that provides high tensile strength.</title>
        <authorList>
            <person name="Kono N."/>
            <person name="Nakamura H."/>
            <person name="Ohtoshi R."/>
            <person name="Tomita M."/>
            <person name="Numata K."/>
            <person name="Arakawa K."/>
        </authorList>
    </citation>
    <scope>NUCLEOTIDE SEQUENCE [LARGE SCALE GENOMIC DNA]</scope>
</reference>
<dbReference type="EMBL" id="BGZK01000205">
    <property type="protein sequence ID" value="GBP28349.1"/>
    <property type="molecule type" value="Genomic_DNA"/>
</dbReference>
<proteinExistence type="predicted"/>
<sequence length="236" mass="26914">MELKLHSGVICNAIKAAAFGDLPLSSARRYLTTRRINAVANPIYDIPVHTAPNGEKFSSVARLRTAFGDEVSCKTTIYNWFVELKRGRVNLSDEFRDGRPSTAVNNKKHRCCEPYARNRQRALDENKHLGSNRERSINRCAGDGRPRLTAARNAISTHYKEVATHDITVDGNRQSRLDFRSRDRRMDVPPADWLLVTRMLKDEVCPQRVLGLRNFDGITISTAWLKVYRIDIQDCD</sequence>
<evidence type="ECO:0008006" key="3">
    <source>
        <dbReference type="Google" id="ProtNLM"/>
    </source>
</evidence>
<name>A0A4C1UPU3_EUMVA</name>
<keyword evidence="2" id="KW-1185">Reference proteome</keyword>